<sequence>MTIKAVNYGALIQNAAKKYGVDPELIQSVIQVESGGNPAAASGTGPVGLMQVSRALAKDYGYDANDRLDPAKNIDMGARYLAQNLKAFGGDASKALLGYNQGTGGARQMLSGKLPLAAEGANYLKRPEFQKFTQGGVPATVQNI</sequence>
<dbReference type="RefSeq" id="WP_259542921.1">
    <property type="nucleotide sequence ID" value="NZ_JANLCJ010000179.1"/>
</dbReference>
<feature type="non-terminal residue" evidence="3">
    <location>
        <position position="144"/>
    </location>
</feature>
<dbReference type="InterPro" id="IPR008258">
    <property type="entry name" value="Transglycosylase_SLT_dom_1"/>
</dbReference>
<dbReference type="SUPFAM" id="SSF53955">
    <property type="entry name" value="Lysozyme-like"/>
    <property type="match status" value="1"/>
</dbReference>
<evidence type="ECO:0000313" key="4">
    <source>
        <dbReference type="Proteomes" id="UP001165586"/>
    </source>
</evidence>
<evidence type="ECO:0000313" key="3">
    <source>
        <dbReference type="EMBL" id="MCS5736782.1"/>
    </source>
</evidence>
<dbReference type="PANTHER" id="PTHR37423:SF2">
    <property type="entry name" value="MEMBRANE-BOUND LYTIC MUREIN TRANSGLYCOSYLASE C"/>
    <property type="match status" value="1"/>
</dbReference>
<name>A0ABT2HA85_9MICO</name>
<dbReference type="Gene3D" id="1.10.530.10">
    <property type="match status" value="1"/>
</dbReference>
<accession>A0ABT2HA85</accession>
<dbReference type="InterPro" id="IPR000189">
    <property type="entry name" value="Transglyc_AS"/>
</dbReference>
<comment type="caution">
    <text evidence="3">The sequence shown here is derived from an EMBL/GenBank/DDBJ whole genome shotgun (WGS) entry which is preliminary data.</text>
</comment>
<dbReference type="EMBL" id="JANLCJ010000179">
    <property type="protein sequence ID" value="MCS5736782.1"/>
    <property type="molecule type" value="Genomic_DNA"/>
</dbReference>
<reference evidence="3" key="1">
    <citation type="submission" date="2022-08" db="EMBL/GenBank/DDBJ databases">
        <authorList>
            <person name="Deng Y."/>
            <person name="Han X.-F."/>
            <person name="Zhang Y.-Q."/>
        </authorList>
    </citation>
    <scope>NUCLEOTIDE SEQUENCE</scope>
    <source>
        <strain evidence="3">CPCC 203386</strain>
    </source>
</reference>
<gene>
    <name evidence="3" type="ORF">N1032_23910</name>
</gene>
<comment type="similarity">
    <text evidence="1">Belongs to the transglycosylase Slt family.</text>
</comment>
<proteinExistence type="inferred from homology"/>
<protein>
    <submittedName>
        <fullName evidence="3">Lytic transglycosylase domain-containing protein</fullName>
    </submittedName>
</protein>
<organism evidence="3 4">
    <name type="scientific">Herbiconiux daphne</name>
    <dbReference type="NCBI Taxonomy" id="2970914"/>
    <lineage>
        <taxon>Bacteria</taxon>
        <taxon>Bacillati</taxon>
        <taxon>Actinomycetota</taxon>
        <taxon>Actinomycetes</taxon>
        <taxon>Micrococcales</taxon>
        <taxon>Microbacteriaceae</taxon>
        <taxon>Herbiconiux</taxon>
    </lineage>
</organism>
<dbReference type="PROSITE" id="PS00922">
    <property type="entry name" value="TRANSGLYCOSYLASE"/>
    <property type="match status" value="1"/>
</dbReference>
<dbReference type="CDD" id="cd00254">
    <property type="entry name" value="LT-like"/>
    <property type="match status" value="1"/>
</dbReference>
<dbReference type="Proteomes" id="UP001165586">
    <property type="component" value="Unassembled WGS sequence"/>
</dbReference>
<evidence type="ECO:0000259" key="2">
    <source>
        <dbReference type="Pfam" id="PF01464"/>
    </source>
</evidence>
<dbReference type="Pfam" id="PF01464">
    <property type="entry name" value="SLT"/>
    <property type="match status" value="1"/>
</dbReference>
<feature type="domain" description="Transglycosylase SLT" evidence="2">
    <location>
        <begin position="11"/>
        <end position="108"/>
    </location>
</feature>
<keyword evidence="4" id="KW-1185">Reference proteome</keyword>
<dbReference type="InterPro" id="IPR023346">
    <property type="entry name" value="Lysozyme-like_dom_sf"/>
</dbReference>
<evidence type="ECO:0000256" key="1">
    <source>
        <dbReference type="ARBA" id="ARBA00007734"/>
    </source>
</evidence>
<dbReference type="PANTHER" id="PTHR37423">
    <property type="entry name" value="SOLUBLE LYTIC MUREIN TRANSGLYCOSYLASE-RELATED"/>
    <property type="match status" value="1"/>
</dbReference>